<dbReference type="RefSeq" id="YP_010110159.1">
    <property type="nucleotide sequence ID" value="NC_055868.1"/>
</dbReference>
<dbReference type="GeneID" id="65128453"/>
<keyword evidence="3" id="KW-1185">Reference proteome</keyword>
<organism evidence="2 3">
    <name type="scientific">uncultured phage cr50_1</name>
    <dbReference type="NCBI Taxonomy" id="2772059"/>
    <lineage>
        <taxon>Viruses</taxon>
        <taxon>Duplodnaviria</taxon>
        <taxon>Heunggongvirae</taxon>
        <taxon>Uroviricota</taxon>
        <taxon>Caudoviricetes</taxon>
        <taxon>Crassvirales</taxon>
        <taxon>Suoliviridae</taxon>
        <taxon>Boorivirinae</taxon>
        <taxon>Cohcovirus</taxon>
        <taxon>Cohcovirus hiberniae</taxon>
    </lineage>
</organism>
<evidence type="ECO:0000313" key="3">
    <source>
        <dbReference type="Proteomes" id="UP000593838"/>
    </source>
</evidence>
<accession>A0A7M1RVU3</accession>
<evidence type="ECO:0000313" key="2">
    <source>
        <dbReference type="EMBL" id="QOR58001.1"/>
    </source>
</evidence>
<sequence>MEPVIVEELAGEDRGGGFGSTDNKEENENAEQGRESGATEGDNQSVQ</sequence>
<feature type="region of interest" description="Disordered" evidence="1">
    <location>
        <begin position="1"/>
        <end position="47"/>
    </location>
</feature>
<reference evidence="2 3" key="1">
    <citation type="submission" date="2020-07" db="EMBL/GenBank/DDBJ databases">
        <title>Taxonomic proposal: Crassvirales, a new order of highly abundant and diverse bacterial viruses.</title>
        <authorList>
            <person name="Shkoporov A.N."/>
            <person name="Stockdale S.R."/>
            <person name="Guerin E."/>
            <person name="Ross R.P."/>
            <person name="Hill C."/>
        </authorList>
    </citation>
    <scope>NUCLEOTIDE SEQUENCE [LARGE SCALE GENOMIC DNA]</scope>
</reference>
<evidence type="ECO:0000256" key="1">
    <source>
        <dbReference type="SAM" id="MobiDB-lite"/>
    </source>
</evidence>
<feature type="compositionally biased region" description="Basic and acidic residues" evidence="1">
    <location>
        <begin position="22"/>
        <end position="34"/>
    </location>
</feature>
<dbReference type="KEGG" id="vg:65128453"/>
<protein>
    <submittedName>
        <fullName evidence="2">dUTPase</fullName>
    </submittedName>
</protein>
<name>A0A7M1RVU3_9CAUD</name>
<dbReference type="EMBL" id="MT774375">
    <property type="protein sequence ID" value="QOR58001.1"/>
    <property type="molecule type" value="Genomic_DNA"/>
</dbReference>
<dbReference type="Proteomes" id="UP000593838">
    <property type="component" value="Segment"/>
</dbReference>
<proteinExistence type="predicted"/>